<keyword evidence="1" id="KW-0175">Coiled coil</keyword>
<sequence length="618" mass="65248">LWPSGEGWTRRGRGISPKARRGRMAPCLSLEEGKENEPPRQKMCENDPAQEKGFDLQKSASAAILEQADKLQRFQTWWSEGQGATGAEAHPMLSLVEAGLLSDIVAAGASYHNILSADRLDALQRVADQSSASGAALEALRRSLQTKGGAKSQARAVGNLLFKESMAVFDTAGSERSPSPKQAPTPVAAPTAASVPATPSSAAVLDEIFDPPRRYVCSESFPAEATIAVRAAPQQDSELLTSLAFGTEVLALGRQSNYLQFRLEDASFQAGFRLAFVPFALGDLELLVPSGPAKSRSPGRPVAVDNLCDTKQKEILVADSPHKPATTTEGAIAEQQDHLARFQRWWSEGQGATGAEAHPMLSLVEAGLLSDIVAAGASYHNILSADRLDALQRVADQSSASGAALEALRRSLQTKGGAKSQARVVGNLLFKESMAVFDTAGSERSPSPQQAPTPVAAPTAASAPATPSSAAVLDDIFHPPRSYVCSESFPAEATVAVRAAPQQDSEMLTTLPYGTQILANGQRGNFLQFRLEPAGQEAFVPRIIGDLVLFVPLRSTSPSSAPLGVLPGSDERVAVLEHRVDQQEKTIRALQAELVGLRTHMSAIASAFGALAPAASSS</sequence>
<evidence type="ECO:0000256" key="2">
    <source>
        <dbReference type="SAM" id="MobiDB-lite"/>
    </source>
</evidence>
<proteinExistence type="predicted"/>
<dbReference type="AlphaFoldDB" id="A0A813G901"/>
<name>A0A813G901_POLGL</name>
<accession>A0A813G901</accession>
<dbReference type="EMBL" id="CAJNNV010028028">
    <property type="protein sequence ID" value="CAE8622647.1"/>
    <property type="molecule type" value="Genomic_DNA"/>
</dbReference>
<feature type="compositionally biased region" description="Low complexity" evidence="2">
    <location>
        <begin position="445"/>
        <end position="463"/>
    </location>
</feature>
<comment type="caution">
    <text evidence="3">The sequence shown here is derived from an EMBL/GenBank/DDBJ whole genome shotgun (WGS) entry which is preliminary data.</text>
</comment>
<feature type="compositionally biased region" description="Basic and acidic residues" evidence="2">
    <location>
        <begin position="31"/>
        <end position="48"/>
    </location>
</feature>
<feature type="region of interest" description="Disordered" evidence="2">
    <location>
        <begin position="439"/>
        <end position="463"/>
    </location>
</feature>
<protein>
    <submittedName>
        <fullName evidence="3">Uncharacterized protein</fullName>
    </submittedName>
</protein>
<feature type="non-terminal residue" evidence="3">
    <location>
        <position position="1"/>
    </location>
</feature>
<feature type="region of interest" description="Disordered" evidence="2">
    <location>
        <begin position="171"/>
        <end position="194"/>
    </location>
</feature>
<dbReference type="Proteomes" id="UP000654075">
    <property type="component" value="Unassembled WGS sequence"/>
</dbReference>
<evidence type="ECO:0000256" key="1">
    <source>
        <dbReference type="SAM" id="Coils"/>
    </source>
</evidence>
<gene>
    <name evidence="3" type="ORF">PGLA1383_LOCUS40073</name>
</gene>
<evidence type="ECO:0000313" key="3">
    <source>
        <dbReference type="EMBL" id="CAE8622647.1"/>
    </source>
</evidence>
<evidence type="ECO:0000313" key="4">
    <source>
        <dbReference type="Proteomes" id="UP000654075"/>
    </source>
</evidence>
<organism evidence="3 4">
    <name type="scientific">Polarella glacialis</name>
    <name type="common">Dinoflagellate</name>
    <dbReference type="NCBI Taxonomy" id="89957"/>
    <lineage>
        <taxon>Eukaryota</taxon>
        <taxon>Sar</taxon>
        <taxon>Alveolata</taxon>
        <taxon>Dinophyceae</taxon>
        <taxon>Suessiales</taxon>
        <taxon>Suessiaceae</taxon>
        <taxon>Polarella</taxon>
    </lineage>
</organism>
<reference evidence="3" key="1">
    <citation type="submission" date="2021-02" db="EMBL/GenBank/DDBJ databases">
        <authorList>
            <person name="Dougan E. K."/>
            <person name="Rhodes N."/>
            <person name="Thang M."/>
            <person name="Chan C."/>
        </authorList>
    </citation>
    <scope>NUCLEOTIDE SEQUENCE</scope>
</reference>
<keyword evidence="4" id="KW-1185">Reference proteome</keyword>
<feature type="compositionally biased region" description="Basic residues" evidence="2">
    <location>
        <begin position="10"/>
        <end position="23"/>
    </location>
</feature>
<feature type="compositionally biased region" description="Low complexity" evidence="2">
    <location>
        <begin position="184"/>
        <end position="194"/>
    </location>
</feature>
<dbReference type="OrthoDB" id="430094at2759"/>
<feature type="region of interest" description="Disordered" evidence="2">
    <location>
        <begin position="1"/>
        <end position="48"/>
    </location>
</feature>
<feature type="coiled-coil region" evidence="1">
    <location>
        <begin position="573"/>
        <end position="600"/>
    </location>
</feature>